<dbReference type="InterPro" id="IPR008965">
    <property type="entry name" value="CBM2/CBM3_carb-bd_dom_sf"/>
</dbReference>
<sequence>MKNNTKYIIILFSLTFITNQVSAAEVKISPVNQTVTQGDIFNLNVSIDPSGTETAGVQLNVEFNNSMLSLNNVIEGEFFKQTGASTLFNKVILNNSGVTSISVYSAILGPYKVSTPGTFLTINVTATGSQGQAGIYLSNVNIVDPAGNYITVNVINGSVNIDRFSSTLPLVRYINGTVLDSVTKASIIGVNIFTNTSISTTTDASGFYSLAVPYGTYDLTAEFDPKYYSNSTTISTTSSAVVMQDIELVKKPTGTITGIVTHN</sequence>
<dbReference type="Proteomes" id="UP000050360">
    <property type="component" value="Unassembled WGS sequence"/>
</dbReference>
<organism evidence="1 2">
    <name type="scientific">Candidatus Methanoperedens nitratireducens</name>
    <dbReference type="NCBI Taxonomy" id="1392998"/>
    <lineage>
        <taxon>Archaea</taxon>
        <taxon>Methanobacteriati</taxon>
        <taxon>Methanobacteriota</taxon>
        <taxon>Stenosarchaea group</taxon>
        <taxon>Methanomicrobia</taxon>
        <taxon>Methanosarcinales</taxon>
        <taxon>ANME-2 cluster</taxon>
        <taxon>Candidatus Methanoperedentaceae</taxon>
        <taxon>Candidatus Methanoperedens</taxon>
    </lineage>
</organism>
<evidence type="ECO:0000313" key="2">
    <source>
        <dbReference type="Proteomes" id="UP000050360"/>
    </source>
</evidence>
<dbReference type="CDD" id="cd08547">
    <property type="entry name" value="Type_II_cohesin"/>
    <property type="match status" value="1"/>
</dbReference>
<dbReference type="Pfam" id="PF13715">
    <property type="entry name" value="CarbopepD_reg_2"/>
    <property type="match status" value="1"/>
</dbReference>
<name>A0A0P8A2J6_9EURY</name>
<reference evidence="1 2" key="1">
    <citation type="submission" date="2015-09" db="EMBL/GenBank/DDBJ databases">
        <title>A metagenomics-based metabolic model of nitrate-dependent anaerobic oxidation of methane by Methanoperedens-like archaea.</title>
        <authorList>
            <person name="Arshad A."/>
            <person name="Speth D.R."/>
            <person name="De Graaf R.M."/>
            <person name="Op Den Camp H.J."/>
            <person name="Jetten M.S."/>
            <person name="Welte C.U."/>
        </authorList>
    </citation>
    <scope>NUCLEOTIDE SEQUENCE [LARGE SCALE GENOMIC DNA]</scope>
</reference>
<accession>A0A0P8A2J6</accession>
<dbReference type="InterPro" id="IPR008969">
    <property type="entry name" value="CarboxyPept-like_regulatory"/>
</dbReference>
<dbReference type="EMBL" id="LKCM01000242">
    <property type="protein sequence ID" value="KPQ42300.1"/>
    <property type="molecule type" value="Genomic_DNA"/>
</dbReference>
<comment type="caution">
    <text evidence="1">The sequence shown here is derived from an EMBL/GenBank/DDBJ whole genome shotgun (WGS) entry which is preliminary data.</text>
</comment>
<protein>
    <submittedName>
        <fullName evidence="1">Cohesin domain protein</fullName>
    </submittedName>
</protein>
<dbReference type="SUPFAM" id="SSF49464">
    <property type="entry name" value="Carboxypeptidase regulatory domain-like"/>
    <property type="match status" value="1"/>
</dbReference>
<dbReference type="AlphaFoldDB" id="A0A0P8A2J6"/>
<dbReference type="SUPFAM" id="SSF49384">
    <property type="entry name" value="Carbohydrate-binding domain"/>
    <property type="match status" value="1"/>
</dbReference>
<dbReference type="Gene3D" id="2.60.40.1120">
    <property type="entry name" value="Carboxypeptidase-like, regulatory domain"/>
    <property type="match status" value="1"/>
</dbReference>
<proteinExistence type="predicted"/>
<dbReference type="GO" id="GO:0030246">
    <property type="term" value="F:carbohydrate binding"/>
    <property type="evidence" value="ECO:0007669"/>
    <property type="project" value="InterPro"/>
</dbReference>
<dbReference type="Gene3D" id="2.60.40.680">
    <property type="match status" value="1"/>
</dbReference>
<evidence type="ECO:0000313" key="1">
    <source>
        <dbReference type="EMBL" id="KPQ42300.1"/>
    </source>
</evidence>
<gene>
    <name evidence="1" type="ORF">MPEBLZ_03148</name>
</gene>